<organism evidence="1 2">
    <name type="scientific">Brevibacterium aurantiacum</name>
    <dbReference type="NCBI Taxonomy" id="273384"/>
    <lineage>
        <taxon>Bacteria</taxon>
        <taxon>Bacillati</taxon>
        <taxon>Actinomycetota</taxon>
        <taxon>Actinomycetes</taxon>
        <taxon>Micrococcales</taxon>
        <taxon>Brevibacteriaceae</taxon>
        <taxon>Brevibacterium</taxon>
    </lineage>
</organism>
<dbReference type="Proteomes" id="UP000094793">
    <property type="component" value="Chromosome"/>
</dbReference>
<evidence type="ECO:0000313" key="2">
    <source>
        <dbReference type="Proteomes" id="UP000094793"/>
    </source>
</evidence>
<dbReference type="EMBL" id="CP017150">
    <property type="protein sequence ID" value="AOP54160.1"/>
    <property type="molecule type" value="Genomic_DNA"/>
</dbReference>
<protein>
    <recommendedName>
        <fullName evidence="3">RNA polymerase sigma-70 region 4 domain-containing protein</fullName>
    </recommendedName>
</protein>
<gene>
    <name evidence="1" type="ORF">BLSMQ_2454</name>
</gene>
<reference evidence="2" key="1">
    <citation type="submission" date="2016-09" db="EMBL/GenBank/DDBJ databases">
        <title>Complete Genome Sequence of Brevibacterium linens SMQ-1335.</title>
        <authorList>
            <person name="de Melo A.G."/>
            <person name="Labrie S.J."/>
            <person name="Dumaresq J."/>
            <person name="Roberts R.J."/>
            <person name="Tremblay D.M."/>
            <person name="Moineau S."/>
        </authorList>
    </citation>
    <scope>NUCLEOTIDE SEQUENCE [LARGE SCALE GENOMIC DNA]</scope>
    <source>
        <strain evidence="2">SMQ-1335</strain>
    </source>
</reference>
<dbReference type="AlphaFoldDB" id="A0A1D7W5B6"/>
<dbReference type="InterPro" id="IPR041025">
    <property type="entry name" value="HNH_repeat"/>
</dbReference>
<name>A0A1D7W5B6_BREAU</name>
<evidence type="ECO:0008006" key="3">
    <source>
        <dbReference type="Google" id="ProtNLM"/>
    </source>
</evidence>
<evidence type="ECO:0000313" key="1">
    <source>
        <dbReference type="EMBL" id="AOP54160.1"/>
    </source>
</evidence>
<dbReference type="KEGG" id="blin:BLSMQ_2454"/>
<dbReference type="Pfam" id="PF18780">
    <property type="entry name" value="HNH_repeat"/>
    <property type="match status" value="1"/>
</dbReference>
<dbReference type="RefSeq" id="WP_147271703.1">
    <property type="nucleotide sequence ID" value="NZ_CP017150.1"/>
</dbReference>
<sequence>MSGAEISLEESLRLLKRVVAKADVAHGAEREVEMAKRYILGETLDAIGKDYDLTRERVRQLINLSGWKTGELRRARKTIDAEERRRKAEFDRERVLKWSYANPASSRQEAVEELQLPDEVVSKLLGKRRNLHAGGRPRERKPVWSNSELIETLREFHESTGSTVSMEFEKWSMAKGGPSRQTPTIRFGSWSAALKAANIEGSYSVDRDRRHSDEDLWAAVVEFFSFDRQNYSYDAFGGWLSGQDGMPSAALIRVRLGRSWSELSTIGQKVASGRVSSFDSTWVQQVREQRNWSLFNVSEPEPDTFLAEALSQIGPVVTIATYNAWAQKCNAPSAETLLKRSGDSWVSLVEKAGGRTGTRGARGNASDQALLAPLVEYMLAHPVVRYEAYSQWARENSSPVASTLVRRFGSWDNSVAAAAKESERMQTESDV</sequence>
<accession>A0A1D7W5B6</accession>
<proteinExistence type="predicted"/>